<reference evidence="2 3" key="1">
    <citation type="submission" date="2021-06" db="EMBL/GenBank/DDBJ databases">
        <authorList>
            <person name="Palmer J.M."/>
        </authorList>
    </citation>
    <scope>NUCLEOTIDE SEQUENCE [LARGE SCALE GENOMIC DNA]</scope>
    <source>
        <strain evidence="2 3">MEX-2019</strain>
        <tissue evidence="2">Muscle</tissue>
    </source>
</reference>
<evidence type="ECO:0000313" key="3">
    <source>
        <dbReference type="Proteomes" id="UP001311232"/>
    </source>
</evidence>
<dbReference type="Proteomes" id="UP001311232">
    <property type="component" value="Unassembled WGS sequence"/>
</dbReference>
<feature type="compositionally biased region" description="Polar residues" evidence="1">
    <location>
        <begin position="186"/>
        <end position="195"/>
    </location>
</feature>
<feature type="region of interest" description="Disordered" evidence="1">
    <location>
        <begin position="184"/>
        <end position="258"/>
    </location>
</feature>
<feature type="compositionally biased region" description="Low complexity" evidence="1">
    <location>
        <begin position="81"/>
        <end position="93"/>
    </location>
</feature>
<feature type="region of interest" description="Disordered" evidence="1">
    <location>
        <begin position="334"/>
        <end position="400"/>
    </location>
</feature>
<feature type="compositionally biased region" description="Low complexity" evidence="1">
    <location>
        <begin position="334"/>
        <end position="367"/>
    </location>
</feature>
<feature type="region of interest" description="Disordered" evidence="1">
    <location>
        <begin position="148"/>
        <end position="167"/>
    </location>
</feature>
<keyword evidence="3" id="KW-1185">Reference proteome</keyword>
<accession>A0AAV9R7V2</accession>
<comment type="caution">
    <text evidence="2">The sequence shown here is derived from an EMBL/GenBank/DDBJ whole genome shotgun (WGS) entry which is preliminary data.</text>
</comment>
<feature type="region of interest" description="Disordered" evidence="1">
    <location>
        <begin position="81"/>
        <end position="100"/>
    </location>
</feature>
<proteinExistence type="predicted"/>
<evidence type="ECO:0000256" key="1">
    <source>
        <dbReference type="SAM" id="MobiDB-lite"/>
    </source>
</evidence>
<dbReference type="AlphaFoldDB" id="A0AAV9R7V2"/>
<sequence>MLPTHLRSGDPYNASRNRMFLANLDLADKQKADALDRLVERQKEEAMRNLPNDLEVLPSPLLLEQMEREAAQRQRVRFAAAPPMPSSLAPAHSTESSPDELEERLRFYARQIKSFRTTSIMYSSPVLMDRISQMERDYETADSRELLLLPSSPRQDSRELLQLQSSPRHDSRELLLLLSSPRQDSRTLLLSSPRQPDSRPDTPQPDSRLDPKSASTSSTHRRGRRKRDASAQVIRGPGDASASAHATEGLGDASAPAHATEGLGNVSATAYVTEGPADASAPAPSLQAFQGFSEKLVLVLASEPIDEGFEEEALPDSVSGEFKVQLFLVPVTEGPPDSVPVSGGPAGSASASEGSPGSASASEGSPDIANSKPDSKSADSKPPGFLPGSKPDARLKSPSRIRKRLASWVPLASLPAS</sequence>
<organism evidence="2 3">
    <name type="scientific">Crenichthys baileyi</name>
    <name type="common">White River springfish</name>
    <dbReference type="NCBI Taxonomy" id="28760"/>
    <lineage>
        <taxon>Eukaryota</taxon>
        <taxon>Metazoa</taxon>
        <taxon>Chordata</taxon>
        <taxon>Craniata</taxon>
        <taxon>Vertebrata</taxon>
        <taxon>Euteleostomi</taxon>
        <taxon>Actinopterygii</taxon>
        <taxon>Neopterygii</taxon>
        <taxon>Teleostei</taxon>
        <taxon>Neoteleostei</taxon>
        <taxon>Acanthomorphata</taxon>
        <taxon>Ovalentaria</taxon>
        <taxon>Atherinomorphae</taxon>
        <taxon>Cyprinodontiformes</taxon>
        <taxon>Goodeidae</taxon>
        <taxon>Crenichthys</taxon>
    </lineage>
</organism>
<evidence type="ECO:0000313" key="2">
    <source>
        <dbReference type="EMBL" id="KAK5605906.1"/>
    </source>
</evidence>
<dbReference type="EMBL" id="JAHHUM010002139">
    <property type="protein sequence ID" value="KAK5605906.1"/>
    <property type="molecule type" value="Genomic_DNA"/>
</dbReference>
<name>A0AAV9R7V2_9TELE</name>
<gene>
    <name evidence="2" type="ORF">CRENBAI_004010</name>
</gene>
<protein>
    <submittedName>
        <fullName evidence="2">Uncharacterized protein</fullName>
    </submittedName>
</protein>